<dbReference type="GO" id="GO:0140326">
    <property type="term" value="F:ATPase-coupled intramembrane lipid transporter activity"/>
    <property type="evidence" value="ECO:0007669"/>
    <property type="project" value="TreeGrafter"/>
</dbReference>
<dbReference type="InterPro" id="IPR023299">
    <property type="entry name" value="ATPase_P-typ_cyto_dom_N"/>
</dbReference>
<dbReference type="PANTHER" id="PTHR24092">
    <property type="entry name" value="PROBABLE PHOSPHOLIPID-TRANSPORTING ATPASE"/>
    <property type="match status" value="1"/>
</dbReference>
<comment type="subcellular location">
    <subcellularLocation>
        <location evidence="1">Membrane</location>
    </subcellularLocation>
</comment>
<dbReference type="SUPFAM" id="SSF56784">
    <property type="entry name" value="HAD-like"/>
    <property type="match status" value="1"/>
</dbReference>
<organism evidence="6 7">
    <name type="scientific">Caenorhabditis japonica</name>
    <dbReference type="NCBI Taxonomy" id="281687"/>
    <lineage>
        <taxon>Eukaryota</taxon>
        <taxon>Metazoa</taxon>
        <taxon>Ecdysozoa</taxon>
        <taxon>Nematoda</taxon>
        <taxon>Chromadorea</taxon>
        <taxon>Rhabditida</taxon>
        <taxon>Rhabditina</taxon>
        <taxon>Rhabditomorpha</taxon>
        <taxon>Rhabditoidea</taxon>
        <taxon>Rhabditidae</taxon>
        <taxon>Peloderinae</taxon>
        <taxon>Caenorhabditis</taxon>
    </lineage>
</organism>
<evidence type="ECO:0000256" key="2">
    <source>
        <dbReference type="ARBA" id="ARBA00022692"/>
    </source>
</evidence>
<dbReference type="Proteomes" id="UP000005237">
    <property type="component" value="Unassembled WGS sequence"/>
</dbReference>
<keyword evidence="4" id="KW-0472">Membrane</keyword>
<evidence type="ECO:0000256" key="1">
    <source>
        <dbReference type="ARBA" id="ARBA00004370"/>
    </source>
</evidence>
<proteinExistence type="predicted"/>
<reference evidence="6" key="2">
    <citation type="submission" date="2022-06" db="UniProtKB">
        <authorList>
            <consortium name="EnsemblMetazoa"/>
        </authorList>
    </citation>
    <scope>IDENTIFICATION</scope>
    <source>
        <strain evidence="6">DF5081</strain>
    </source>
</reference>
<dbReference type="AlphaFoldDB" id="A0A8R1E893"/>
<dbReference type="InterPro" id="IPR018303">
    <property type="entry name" value="ATPase_P-typ_P_site"/>
</dbReference>
<name>A0A8R1E893_CAEJA</name>
<keyword evidence="3" id="KW-1133">Transmembrane helix</keyword>
<accession>A0A8R1E893</accession>
<evidence type="ECO:0000256" key="5">
    <source>
        <dbReference type="SAM" id="MobiDB-lite"/>
    </source>
</evidence>
<evidence type="ECO:0000256" key="4">
    <source>
        <dbReference type="ARBA" id="ARBA00023136"/>
    </source>
</evidence>
<feature type="compositionally biased region" description="Basic and acidic residues" evidence="5">
    <location>
        <begin position="243"/>
        <end position="273"/>
    </location>
</feature>
<feature type="region of interest" description="Disordered" evidence="5">
    <location>
        <begin position="164"/>
        <end position="273"/>
    </location>
</feature>
<protein>
    <recommendedName>
        <fullName evidence="8">Phospholipid-transporting ATPase</fullName>
    </recommendedName>
</protein>
<reference evidence="7" key="1">
    <citation type="submission" date="2010-08" db="EMBL/GenBank/DDBJ databases">
        <authorList>
            <consortium name="Caenorhabditis japonica Sequencing Consortium"/>
            <person name="Wilson R.K."/>
        </authorList>
    </citation>
    <scope>NUCLEOTIDE SEQUENCE [LARGE SCALE GENOMIC DNA]</scope>
    <source>
        <strain evidence="7">DF5081</strain>
    </source>
</reference>
<feature type="compositionally biased region" description="Basic and acidic residues" evidence="5">
    <location>
        <begin position="166"/>
        <end position="177"/>
    </location>
</feature>
<dbReference type="GO" id="GO:0000166">
    <property type="term" value="F:nucleotide binding"/>
    <property type="evidence" value="ECO:0007669"/>
    <property type="project" value="InterPro"/>
</dbReference>
<feature type="compositionally biased region" description="Low complexity" evidence="5">
    <location>
        <begin position="195"/>
        <end position="205"/>
    </location>
</feature>
<evidence type="ECO:0008006" key="8">
    <source>
        <dbReference type="Google" id="ProtNLM"/>
    </source>
</evidence>
<dbReference type="Gene3D" id="3.40.1110.10">
    <property type="entry name" value="Calcium-transporting ATPase, cytoplasmic domain N"/>
    <property type="match status" value="1"/>
</dbReference>
<dbReference type="InterPro" id="IPR023214">
    <property type="entry name" value="HAD_sf"/>
</dbReference>
<dbReference type="GO" id="GO:0045332">
    <property type="term" value="P:phospholipid translocation"/>
    <property type="evidence" value="ECO:0007669"/>
    <property type="project" value="TreeGrafter"/>
</dbReference>
<dbReference type="PROSITE" id="PS00154">
    <property type="entry name" value="ATPASE_E1_E2"/>
    <property type="match status" value="1"/>
</dbReference>
<dbReference type="EnsemblMetazoa" id="CJA28606.1">
    <property type="protein sequence ID" value="CJA28606.1"/>
    <property type="gene ID" value="WBGene00184180"/>
</dbReference>
<keyword evidence="2" id="KW-0812">Transmembrane</keyword>
<keyword evidence="7" id="KW-1185">Reference proteome</keyword>
<dbReference type="GO" id="GO:0005886">
    <property type="term" value="C:plasma membrane"/>
    <property type="evidence" value="ECO:0007669"/>
    <property type="project" value="TreeGrafter"/>
</dbReference>
<dbReference type="Gene3D" id="1.20.1110.10">
    <property type="entry name" value="Calcium-transporting ATPase, transmembrane domain"/>
    <property type="match status" value="1"/>
</dbReference>
<evidence type="ECO:0000256" key="3">
    <source>
        <dbReference type="ARBA" id="ARBA00022989"/>
    </source>
</evidence>
<sequence length="273" mass="30439">MSQDRNMYYDKVDKRLQCRALNITEELGQIQYVMSDKTGTLTENQMVFRRCSVYGIDYSGRPVLDSVDSSLELVATNLRNDAPTEKKLQMAALAQAAANTGRLRPSRDPILESQLATSVLKEGANIDDPVFAFFLTMAICNTVVVNAKPHEDLMDPDGDIINSRFAPEEERMRKGSDTDNNTGNKYLSEVEEESVSSTSSSTPVISEEKDEFEEIELIEFPEVEVDVEVEVEKPESTSSSSPEKGRDVGVIDKKEEEKEGSNNYNGERKEGKG</sequence>
<dbReference type="Gene3D" id="3.40.50.1000">
    <property type="entry name" value="HAD superfamily/HAD-like"/>
    <property type="match status" value="1"/>
</dbReference>
<feature type="compositionally biased region" description="Acidic residues" evidence="5">
    <location>
        <begin position="208"/>
        <end position="229"/>
    </location>
</feature>
<dbReference type="InterPro" id="IPR036412">
    <property type="entry name" value="HAD-like_sf"/>
</dbReference>
<evidence type="ECO:0000313" key="6">
    <source>
        <dbReference type="EnsemblMetazoa" id="CJA28606.1"/>
    </source>
</evidence>
<evidence type="ECO:0000313" key="7">
    <source>
        <dbReference type="Proteomes" id="UP000005237"/>
    </source>
</evidence>
<dbReference type="PANTHER" id="PTHR24092:SF218">
    <property type="entry name" value="PHOSPHOLIPID-TRANSPORTING ATPASE"/>
    <property type="match status" value="1"/>
</dbReference>